<feature type="transmembrane region" description="Helical" evidence="1">
    <location>
        <begin position="12"/>
        <end position="30"/>
    </location>
</feature>
<reference evidence="2 3" key="1">
    <citation type="submission" date="2019-03" db="EMBL/GenBank/DDBJ databases">
        <title>Genomic Encyclopedia of Type Strains, Phase IV (KMG-IV): sequencing the most valuable type-strain genomes for metagenomic binning, comparative biology and taxonomic classification.</title>
        <authorList>
            <person name="Goeker M."/>
        </authorList>
    </citation>
    <scope>NUCLEOTIDE SEQUENCE [LARGE SCALE GENOMIC DNA]</scope>
    <source>
        <strain evidence="2 3">DSM 24179</strain>
    </source>
</reference>
<comment type="caution">
    <text evidence="2">The sequence shown here is derived from an EMBL/GenBank/DDBJ whole genome shotgun (WGS) entry which is preliminary data.</text>
</comment>
<evidence type="ECO:0000256" key="1">
    <source>
        <dbReference type="SAM" id="Phobius"/>
    </source>
</evidence>
<accession>A0A4R2GJ67</accession>
<protein>
    <submittedName>
        <fullName evidence="2">Uncharacterized protein</fullName>
    </submittedName>
</protein>
<name>A0A4R2GJ67_9BACT</name>
<dbReference type="AlphaFoldDB" id="A0A4R2GJ67"/>
<gene>
    <name evidence="2" type="ORF">EV194_105274</name>
</gene>
<feature type="transmembrane region" description="Helical" evidence="1">
    <location>
        <begin position="36"/>
        <end position="58"/>
    </location>
</feature>
<feature type="transmembrane region" description="Helical" evidence="1">
    <location>
        <begin position="78"/>
        <end position="94"/>
    </location>
</feature>
<proteinExistence type="predicted"/>
<feature type="transmembrane region" description="Helical" evidence="1">
    <location>
        <begin position="100"/>
        <end position="120"/>
    </location>
</feature>
<evidence type="ECO:0000313" key="2">
    <source>
        <dbReference type="EMBL" id="TCO08465.1"/>
    </source>
</evidence>
<keyword evidence="1" id="KW-1133">Transmembrane helix</keyword>
<organism evidence="2 3">
    <name type="scientific">Natronoflexus pectinivorans</name>
    <dbReference type="NCBI Taxonomy" id="682526"/>
    <lineage>
        <taxon>Bacteria</taxon>
        <taxon>Pseudomonadati</taxon>
        <taxon>Bacteroidota</taxon>
        <taxon>Bacteroidia</taxon>
        <taxon>Marinilabiliales</taxon>
        <taxon>Marinilabiliaceae</taxon>
        <taxon>Natronoflexus</taxon>
    </lineage>
</organism>
<dbReference type="EMBL" id="SLWK01000005">
    <property type="protein sequence ID" value="TCO08465.1"/>
    <property type="molecule type" value="Genomic_DNA"/>
</dbReference>
<keyword evidence="1" id="KW-0812">Transmembrane</keyword>
<evidence type="ECO:0000313" key="3">
    <source>
        <dbReference type="Proteomes" id="UP000295221"/>
    </source>
</evidence>
<keyword evidence="3" id="KW-1185">Reference proteome</keyword>
<keyword evidence="1" id="KW-0472">Membrane</keyword>
<dbReference type="RefSeq" id="WP_132433744.1">
    <property type="nucleotide sequence ID" value="NZ_SLWK01000005.1"/>
</dbReference>
<sequence length="121" mass="13681">MKTKFYSVIKNNKTIVLVYMLILLGIVNHFAELFPYNLVIFGAALFLNCIDIIFSIFFSKEPNATMKSRFLSVQNKTLVLVQVLFILGIVNHFAELLPYNSVIFGAAIILGSLHFLAIAFF</sequence>
<dbReference type="Proteomes" id="UP000295221">
    <property type="component" value="Unassembled WGS sequence"/>
</dbReference>